<keyword evidence="11" id="KW-1185">Reference proteome</keyword>
<evidence type="ECO:0000256" key="4">
    <source>
        <dbReference type="ARBA" id="ARBA00023002"/>
    </source>
</evidence>
<feature type="compositionally biased region" description="Low complexity" evidence="6">
    <location>
        <begin position="126"/>
        <end position="153"/>
    </location>
</feature>
<feature type="compositionally biased region" description="Low complexity" evidence="6">
    <location>
        <begin position="249"/>
        <end position="278"/>
    </location>
</feature>
<reference evidence="10" key="1">
    <citation type="submission" date="2022-11" db="EMBL/GenBank/DDBJ databases">
        <title>Centuries of genome instability and evolution in soft-shell clam transmissible cancer (bioRxiv).</title>
        <authorList>
            <person name="Hart S.F.M."/>
            <person name="Yonemitsu M.A."/>
            <person name="Giersch R.M."/>
            <person name="Beal B.F."/>
            <person name="Arriagada G."/>
            <person name="Davis B.W."/>
            <person name="Ostrander E.A."/>
            <person name="Goff S.P."/>
            <person name="Metzger M.J."/>
        </authorList>
    </citation>
    <scope>NUCLEOTIDE SEQUENCE</scope>
    <source>
        <strain evidence="10">MELC-2E11</strain>
        <tissue evidence="10">Siphon/mantle</tissue>
    </source>
</reference>
<feature type="compositionally biased region" description="Polar residues" evidence="6">
    <location>
        <begin position="154"/>
        <end position="186"/>
    </location>
</feature>
<dbReference type="InterPro" id="IPR042789">
    <property type="entry name" value="FRRS1L"/>
</dbReference>
<feature type="chain" id="PRO_5045779698" evidence="8">
    <location>
        <begin position="18"/>
        <end position="722"/>
    </location>
</feature>
<evidence type="ECO:0000256" key="3">
    <source>
        <dbReference type="ARBA" id="ARBA00022723"/>
    </source>
</evidence>
<evidence type="ECO:0000256" key="8">
    <source>
        <dbReference type="SAM" id="SignalP"/>
    </source>
</evidence>
<dbReference type="CDD" id="cd08544">
    <property type="entry name" value="Reeler"/>
    <property type="match status" value="1"/>
</dbReference>
<keyword evidence="7" id="KW-0472">Membrane</keyword>
<feature type="non-terminal residue" evidence="10">
    <location>
        <position position="1"/>
    </location>
</feature>
<dbReference type="PROSITE" id="PS00559">
    <property type="entry name" value="MOLYBDOPTERIN_EUK"/>
    <property type="match status" value="1"/>
</dbReference>
<comment type="cofactor">
    <cofactor evidence="1">
        <name>Mo-molybdopterin</name>
        <dbReference type="ChEBI" id="CHEBI:71302"/>
    </cofactor>
</comment>
<gene>
    <name evidence="10" type="ORF">MAR_008825</name>
</gene>
<dbReference type="PANTHER" id="PTHR46902">
    <property type="entry name" value="DOMON DOMAIN-CONTAINING PROTEIN FRRS1L"/>
    <property type="match status" value="1"/>
</dbReference>
<dbReference type="InterPro" id="IPR005018">
    <property type="entry name" value="DOMON_domain"/>
</dbReference>
<dbReference type="Pfam" id="PF02014">
    <property type="entry name" value="Reeler"/>
    <property type="match status" value="1"/>
</dbReference>
<dbReference type="CDD" id="cd09628">
    <property type="entry name" value="DOMON_SDR_2_like"/>
    <property type="match status" value="2"/>
</dbReference>
<evidence type="ECO:0000313" key="11">
    <source>
        <dbReference type="Proteomes" id="UP001164746"/>
    </source>
</evidence>
<keyword evidence="8" id="KW-0732">Signal</keyword>
<evidence type="ECO:0000259" key="9">
    <source>
        <dbReference type="PROSITE" id="PS50836"/>
    </source>
</evidence>
<dbReference type="SMART" id="SM00664">
    <property type="entry name" value="DoH"/>
    <property type="match status" value="2"/>
</dbReference>
<feature type="domain" description="DOMON" evidence="9">
    <location>
        <begin position="302"/>
        <end position="437"/>
    </location>
</feature>
<sequence>MLVLLALLLLQAYRAEGYGTGPPLSACDSMTPTHESAAQTGISPYQLTVAKNTYSPSEQIQVTLTGTSTFGGFMIQPRLQSNTSTATYGTISPNDTVNTNNPYTVVQVKSTFWVKLESSSLTYQAPSQAPTSQEPTTQAPTTQEPTTQAPTSQKPTTQAPTTQEPNTQALTSQKPTTQAPTTQEPNTQAPTSQKPTTQTPTSQEPTTQAPTTQEPTTQAPTSQKPTTQAPTSQEPTTPAPTIQEPTTKAPTSQKPTTQAPTTQEPTTQAPTTQELATQIDRDPNCDVSLNCFPAMDECSTNCDYLVTWREVSDTDVEFSLKRKTTNNNYYIAIGFSEDLQMGDDSVVQCVSTDGAVGVKSSYNVPGADKYNDDLDEITFGVSLINGSYSDGVLSCTFNRKKDADLASAGSGRRRRATSNASSFFNLTKEYFLLVALGEAFGGSISQHSEKPKISTTKIDFLALPDVNNTETTTAVATKTGKITRDDGCGKNLGCFHDGCKGGECDFLLTWKDVGDDVELSFSCKMSKNGYCAIGLSSDEKMGDDSVFECVSDDGNVNVYVSYNNGRSNSRLDQDQYGLSSITTSGNNGVITCSFRRQKVAPSRRKRASRYLSQHATTPLVSKQVADFQTFQEIGADSADRLLIKLHGILMVLAWMLLASIGITMARFYKEVWPEGMEWFQLKRWFVVKSKQSTYEMKTYDENMQGSPKKKVNNIKIGFLIVH</sequence>
<keyword evidence="2" id="KW-0500">Molybdenum</keyword>
<evidence type="ECO:0000256" key="6">
    <source>
        <dbReference type="SAM" id="MobiDB-lite"/>
    </source>
</evidence>
<protein>
    <submittedName>
        <fullName evidence="10">FRRS1-like protein</fullName>
    </submittedName>
</protein>
<organism evidence="10 11">
    <name type="scientific">Mya arenaria</name>
    <name type="common">Soft-shell clam</name>
    <dbReference type="NCBI Taxonomy" id="6604"/>
    <lineage>
        <taxon>Eukaryota</taxon>
        <taxon>Metazoa</taxon>
        <taxon>Spiralia</taxon>
        <taxon>Lophotrochozoa</taxon>
        <taxon>Mollusca</taxon>
        <taxon>Bivalvia</taxon>
        <taxon>Autobranchia</taxon>
        <taxon>Heteroconchia</taxon>
        <taxon>Euheterodonta</taxon>
        <taxon>Imparidentia</taxon>
        <taxon>Neoheterodontei</taxon>
        <taxon>Myida</taxon>
        <taxon>Myoidea</taxon>
        <taxon>Myidae</taxon>
        <taxon>Mya</taxon>
    </lineage>
</organism>
<dbReference type="PANTHER" id="PTHR46902:SF1">
    <property type="entry name" value="DOMON DOMAIN-CONTAINING PROTEIN FRRS1L"/>
    <property type="match status" value="1"/>
</dbReference>
<dbReference type="InterPro" id="IPR002861">
    <property type="entry name" value="Reeler_dom"/>
</dbReference>
<dbReference type="PROSITE" id="PS50836">
    <property type="entry name" value="DOMON"/>
    <property type="match status" value="2"/>
</dbReference>
<evidence type="ECO:0000256" key="2">
    <source>
        <dbReference type="ARBA" id="ARBA00022505"/>
    </source>
</evidence>
<evidence type="ECO:0000256" key="1">
    <source>
        <dbReference type="ARBA" id="ARBA00001924"/>
    </source>
</evidence>
<dbReference type="InterPro" id="IPR022407">
    <property type="entry name" value="OxRdtase_Mopterin_BS"/>
</dbReference>
<feature type="transmembrane region" description="Helical" evidence="7">
    <location>
        <begin position="647"/>
        <end position="668"/>
    </location>
</feature>
<name>A0ABY7DZR2_MYAAR</name>
<feature type="region of interest" description="Disordered" evidence="6">
    <location>
        <begin position="123"/>
        <end position="280"/>
    </location>
</feature>
<keyword evidence="5" id="KW-0408">Iron</keyword>
<dbReference type="Proteomes" id="UP001164746">
    <property type="component" value="Chromosome 4"/>
</dbReference>
<feature type="signal peptide" evidence="8">
    <location>
        <begin position="1"/>
        <end position="17"/>
    </location>
</feature>
<accession>A0ABY7DZR2</accession>
<dbReference type="Pfam" id="PF03351">
    <property type="entry name" value="DOMON"/>
    <property type="match status" value="2"/>
</dbReference>
<dbReference type="EMBL" id="CP111015">
    <property type="protein sequence ID" value="WAR02267.1"/>
    <property type="molecule type" value="Genomic_DNA"/>
</dbReference>
<evidence type="ECO:0000256" key="5">
    <source>
        <dbReference type="ARBA" id="ARBA00023004"/>
    </source>
</evidence>
<keyword evidence="4" id="KW-0560">Oxidoreductase</keyword>
<feature type="compositionally biased region" description="Polar residues" evidence="6">
    <location>
        <begin position="224"/>
        <end position="248"/>
    </location>
</feature>
<feature type="domain" description="DOMON" evidence="9">
    <location>
        <begin position="504"/>
        <end position="623"/>
    </location>
</feature>
<keyword evidence="7" id="KW-0812">Transmembrane</keyword>
<evidence type="ECO:0000256" key="7">
    <source>
        <dbReference type="SAM" id="Phobius"/>
    </source>
</evidence>
<keyword evidence="7" id="KW-1133">Transmembrane helix</keyword>
<keyword evidence="3" id="KW-0479">Metal-binding</keyword>
<evidence type="ECO:0000313" key="10">
    <source>
        <dbReference type="EMBL" id="WAR02267.1"/>
    </source>
</evidence>
<proteinExistence type="predicted"/>
<feature type="compositionally biased region" description="Low complexity" evidence="6">
    <location>
        <begin position="187"/>
        <end position="223"/>
    </location>
</feature>